<dbReference type="Pfam" id="PF00667">
    <property type="entry name" value="FAD_binding_1"/>
    <property type="match status" value="1"/>
</dbReference>
<dbReference type="InterPro" id="IPR029039">
    <property type="entry name" value="Flavoprotein-like_sf"/>
</dbReference>
<dbReference type="Gene3D" id="3.40.50.80">
    <property type="entry name" value="Nucleotide-binding domain of ferredoxin-NADP reductase (FNR) module"/>
    <property type="match status" value="1"/>
</dbReference>
<comment type="subcellular location">
    <subcellularLocation>
        <location evidence="10">Cytoplasm</location>
        <location evidence="10">Perinuclear region</location>
    </subcellularLocation>
    <text evidence="10">Concentrated in perinuclear structure.</text>
</comment>
<organism evidence="13 14">
    <name type="scientific">Cyprinus carpio</name>
    <name type="common">Common carp</name>
    <dbReference type="NCBI Taxonomy" id="7962"/>
    <lineage>
        <taxon>Eukaryota</taxon>
        <taxon>Metazoa</taxon>
        <taxon>Chordata</taxon>
        <taxon>Craniata</taxon>
        <taxon>Vertebrata</taxon>
        <taxon>Euteleostomi</taxon>
        <taxon>Actinopterygii</taxon>
        <taxon>Neopterygii</taxon>
        <taxon>Teleostei</taxon>
        <taxon>Ostariophysi</taxon>
        <taxon>Cypriniformes</taxon>
        <taxon>Cyprinidae</taxon>
        <taxon>Cyprininae</taxon>
        <taxon>Cyprinus</taxon>
    </lineage>
</organism>
<keyword evidence="7 10" id="KW-0521">NADP</keyword>
<keyword evidence="14" id="KW-1185">Reference proteome</keyword>
<dbReference type="Pfam" id="PF00175">
    <property type="entry name" value="NAD_binding_1"/>
    <property type="match status" value="1"/>
</dbReference>
<keyword evidence="5 10" id="KW-0288">FMN</keyword>
<keyword evidence="11" id="KW-0812">Transmembrane</keyword>
<dbReference type="InterPro" id="IPR028879">
    <property type="entry name" value="NDOR1"/>
</dbReference>
<feature type="binding site" evidence="10">
    <location>
        <begin position="502"/>
        <end position="506"/>
    </location>
    <ligand>
        <name>NADP(+)</name>
        <dbReference type="ChEBI" id="CHEBI:58349"/>
    </ligand>
</feature>
<dbReference type="FunFam" id="1.20.990.10:FF:000008">
    <property type="entry name" value="NADPH-dependent diflavin oxidoreductase 1"/>
    <property type="match status" value="1"/>
</dbReference>
<sequence length="578" mass="65630">MSSHALLVLFGSQTGSAQDTAERIGRQAQRRHMRVRVEALDIINDIIFIFVFNMPPLFVCATTGQGDPPDNMKKFWRFLFRKSLPADSLCRLDCAVLADVLLTKLFFVHGCILIYLYIFLLLLRPNGVSDPWLISFWQKTLSLYPPPAGLAPLREEEKLPPRYVFHFLDEVPDKQTEHLQTPPTPLQPFPARVVFNQRVTHPSHFQDVRHIELDITGSNIQYSAGDVVMMRPCNAAEDVEQFCQLLKLDPERYFTLTPTDSSTAAVPARLPQPCSVRFLVEQFLDISAVPRRSFFEVLATFASNELERDKLLEFSSAQGQDALHSYCNRPRRTALEVLADFPHTTVELSIDYLLDLFPEIQPRSFSIASSLLQHPNRIQILVAVVKYKSMLFKPRKGLCSSWLASLDPSTGDVYVPLWVKKGSLSFPQDPDTPVIMVGPGTGVAPFRSAIQERAAQGKMANVLFFGCRSESKDFYCRSEWEEKVQAGQMILVTAFSRDQEEKIYVQHRVKEQSKLLWDLIAKKNAFFYIAGSAKQMPASVCDALKEVFQKEGGMSENQAQEMLDAMEKAKRFQSETWS</sequence>
<comment type="cofactor">
    <cofactor evidence="2 10">
        <name>FAD</name>
        <dbReference type="ChEBI" id="CHEBI:57692"/>
    </cofactor>
</comment>
<dbReference type="GO" id="GO:0016651">
    <property type="term" value="F:oxidoreductase activity, acting on NAD(P)H"/>
    <property type="evidence" value="ECO:0007669"/>
    <property type="project" value="UniProtKB-UniRule"/>
</dbReference>
<feature type="binding site" evidence="10">
    <location>
        <position position="331"/>
    </location>
    <ligand>
        <name>FAD</name>
        <dbReference type="ChEBI" id="CHEBI:57692"/>
    </ligand>
</feature>
<dbReference type="HAMAP" id="MF_03178">
    <property type="entry name" value="NDOR1"/>
    <property type="match status" value="1"/>
</dbReference>
<accession>A0A8C1J929</accession>
<evidence type="ECO:0000256" key="9">
    <source>
        <dbReference type="ARBA" id="ARBA00052174"/>
    </source>
</evidence>
<dbReference type="Gene3D" id="1.20.990.10">
    <property type="entry name" value="NADPH-cytochrome p450 Reductase, Chain A, domain 3"/>
    <property type="match status" value="1"/>
</dbReference>
<evidence type="ECO:0000256" key="3">
    <source>
        <dbReference type="ARBA" id="ARBA00022490"/>
    </source>
</evidence>
<dbReference type="AlphaFoldDB" id="A0A8C1J929"/>
<evidence type="ECO:0000256" key="2">
    <source>
        <dbReference type="ARBA" id="ARBA00001974"/>
    </source>
</evidence>
<dbReference type="EC" id="1.18.1.-" evidence="10"/>
<evidence type="ECO:0000256" key="1">
    <source>
        <dbReference type="ARBA" id="ARBA00001917"/>
    </source>
</evidence>
<dbReference type="Pfam" id="PF00258">
    <property type="entry name" value="Flavodoxin_1"/>
    <property type="match status" value="1"/>
</dbReference>
<dbReference type="GO" id="GO:0050660">
    <property type="term" value="F:flavin adenine dinucleotide binding"/>
    <property type="evidence" value="ECO:0007669"/>
    <property type="project" value="UniProtKB-UniRule"/>
</dbReference>
<dbReference type="PANTHER" id="PTHR19384:SF10">
    <property type="entry name" value="NADPH-DEPENDENT DIFLAVIN OXIDOREDUCTASE 1"/>
    <property type="match status" value="1"/>
</dbReference>
<keyword evidence="3 10" id="KW-0963">Cytoplasm</keyword>
<feature type="binding site" evidence="10">
    <location>
        <begin position="397"/>
        <end position="400"/>
    </location>
    <ligand>
        <name>FAD</name>
        <dbReference type="ChEBI" id="CHEBI:57692"/>
    </ligand>
</feature>
<dbReference type="InterPro" id="IPR017938">
    <property type="entry name" value="Riboflavin_synthase-like_b-brl"/>
</dbReference>
<feature type="binding site" evidence="10">
    <location>
        <begin position="363"/>
        <end position="366"/>
    </location>
    <ligand>
        <name>FAD</name>
        <dbReference type="ChEBI" id="CHEBI:57692"/>
    </ligand>
</feature>
<proteinExistence type="inferred from homology"/>
<dbReference type="InterPro" id="IPR008254">
    <property type="entry name" value="Flavodoxin/NO_synth"/>
</dbReference>
<feature type="binding site" evidence="10">
    <location>
        <position position="577"/>
    </location>
    <ligand>
        <name>FAD</name>
        <dbReference type="ChEBI" id="CHEBI:57692"/>
    </ligand>
</feature>
<feature type="transmembrane region" description="Helical" evidence="11">
    <location>
        <begin position="101"/>
        <end position="123"/>
    </location>
</feature>
<keyword evidence="4 10" id="KW-0285">Flavoprotein</keyword>
<dbReference type="PROSITE" id="PS51384">
    <property type="entry name" value="FAD_FR"/>
    <property type="match status" value="1"/>
</dbReference>
<feature type="domain" description="FAD-binding FR-type" evidence="12">
    <location>
        <begin position="186"/>
        <end position="427"/>
    </location>
</feature>
<comment type="function">
    <text evidence="10">NADPH-dependent reductase which is a central component of the cytosolic iron-sulfur (Fe-S) protein assembly (CIA) machinery. Transfers electrons from NADPH via its FAD and FMN prosthetic groups to the [2Fe-2S] cluster of CIAPIN1, another key component of the CIA machinery. In turn, this reduced cluster provides electrons for assembly of cytosolic iron-sulfur cluster proteins. It can also reduce the [2Fe-2S] cluster of CISD1 and activate this protein implicated in Fe/S cluster repair.</text>
</comment>
<dbReference type="FunFam" id="3.40.50.80:FF:000030">
    <property type="entry name" value="NADPH-dependent diflavin oxidoreductase 1"/>
    <property type="match status" value="1"/>
</dbReference>
<dbReference type="Gene3D" id="2.40.30.10">
    <property type="entry name" value="Translation factors"/>
    <property type="match status" value="1"/>
</dbReference>
<feature type="binding site" evidence="10">
    <location>
        <begin position="61"/>
        <end position="64"/>
    </location>
    <ligand>
        <name>FMN</name>
        <dbReference type="ChEBI" id="CHEBI:58210"/>
    </ligand>
</feature>
<name>A0A8C1J929_CYPCA</name>
<comment type="catalytic activity">
    <reaction evidence="9">
        <text>2 oxidized [2Fe-2S]-[protein] + NADPH = 2 reduced [2Fe-2S]-[protein] + NADP(+) + H(+)</text>
        <dbReference type="Rhea" id="RHEA:67716"/>
        <dbReference type="Rhea" id="RHEA-COMP:17327"/>
        <dbReference type="Rhea" id="RHEA-COMP:17328"/>
        <dbReference type="ChEBI" id="CHEBI:15378"/>
        <dbReference type="ChEBI" id="CHEBI:33737"/>
        <dbReference type="ChEBI" id="CHEBI:33738"/>
        <dbReference type="ChEBI" id="CHEBI:57783"/>
        <dbReference type="ChEBI" id="CHEBI:58349"/>
    </reaction>
    <physiologicalReaction direction="left-to-right" evidence="9">
        <dbReference type="Rhea" id="RHEA:67717"/>
    </physiologicalReaction>
</comment>
<protein>
    <recommendedName>
        <fullName evidence="10">NADPH-dependent diflavin oxidoreductase 1</fullName>
        <ecNumber evidence="10">1.18.1.-</ecNumber>
    </recommendedName>
    <alternativeName>
        <fullName evidence="10">NADPH-dependent FMN and FAD-containing oxidoreductase</fullName>
    </alternativeName>
</protein>
<comment type="cofactor">
    <cofactor evidence="1 10">
        <name>FMN</name>
        <dbReference type="ChEBI" id="CHEBI:58210"/>
    </cofactor>
</comment>
<evidence type="ECO:0000256" key="5">
    <source>
        <dbReference type="ARBA" id="ARBA00022643"/>
    </source>
</evidence>
<dbReference type="SUPFAM" id="SSF63380">
    <property type="entry name" value="Riboflavin synthase domain-like"/>
    <property type="match status" value="1"/>
</dbReference>
<dbReference type="Ensembl" id="ENSCCRT00010031191.1">
    <property type="protein sequence ID" value="ENSCCRP00010028423.1"/>
    <property type="gene ID" value="ENSCCRG00010012148.1"/>
</dbReference>
<evidence type="ECO:0000256" key="4">
    <source>
        <dbReference type="ARBA" id="ARBA00022630"/>
    </source>
</evidence>
<reference evidence="13" key="2">
    <citation type="submission" date="2025-09" db="UniProtKB">
        <authorList>
            <consortium name="Ensembl"/>
        </authorList>
    </citation>
    <scope>IDENTIFICATION</scope>
</reference>
<dbReference type="InterPro" id="IPR001094">
    <property type="entry name" value="Flavdoxin-like"/>
</dbReference>
<dbReference type="PANTHER" id="PTHR19384">
    <property type="entry name" value="NITRIC OXIDE SYNTHASE-RELATED"/>
    <property type="match status" value="1"/>
</dbReference>
<keyword evidence="6 10" id="KW-0274">FAD</keyword>
<evidence type="ECO:0000256" key="11">
    <source>
        <dbReference type="SAM" id="Phobius"/>
    </source>
</evidence>
<dbReference type="GO" id="GO:0050661">
    <property type="term" value="F:NADP binding"/>
    <property type="evidence" value="ECO:0007669"/>
    <property type="project" value="UniProtKB-UniRule"/>
</dbReference>
<comment type="similarity">
    <text evidence="10">Belongs to the NADPH-dependent diflavin oxidoreductase NDOR1 family.</text>
</comment>
<dbReference type="InterPro" id="IPR001709">
    <property type="entry name" value="Flavoprot_Pyr_Nucl_cyt_Rdtase"/>
</dbReference>
<evidence type="ECO:0000313" key="14">
    <source>
        <dbReference type="Proteomes" id="UP000694427"/>
    </source>
</evidence>
<dbReference type="SUPFAM" id="SSF52343">
    <property type="entry name" value="Ferredoxin reductase-like, C-terminal NADP-linked domain"/>
    <property type="match status" value="1"/>
</dbReference>
<gene>
    <name evidence="10" type="primary">NDOR1</name>
    <name evidence="13" type="synonym">ndor1</name>
</gene>
<comment type="similarity">
    <text evidence="10">In the C-terminal section; belongs to the flavoprotein pyridine nucleotide cytochrome reductase family.</text>
</comment>
<dbReference type="GO" id="GO:0010181">
    <property type="term" value="F:FMN binding"/>
    <property type="evidence" value="ECO:0007669"/>
    <property type="project" value="UniProtKB-UniRule"/>
</dbReference>
<dbReference type="Proteomes" id="UP000694427">
    <property type="component" value="Unplaced"/>
</dbReference>
<dbReference type="InterPro" id="IPR023173">
    <property type="entry name" value="NADPH_Cyt_P450_Rdtase_alpha"/>
</dbReference>
<comment type="similarity">
    <text evidence="10">In the N-terminal section; belongs to the flavodoxin family.</text>
</comment>
<keyword evidence="11" id="KW-0472">Membrane</keyword>
<dbReference type="PRINTS" id="PR00369">
    <property type="entry name" value="FLAVODOXIN"/>
</dbReference>
<evidence type="ECO:0000256" key="8">
    <source>
        <dbReference type="ARBA" id="ARBA00023002"/>
    </source>
</evidence>
<reference evidence="13" key="1">
    <citation type="submission" date="2025-08" db="UniProtKB">
        <authorList>
            <consortium name="Ensembl"/>
        </authorList>
    </citation>
    <scope>IDENTIFICATION</scope>
</reference>
<evidence type="ECO:0000256" key="6">
    <source>
        <dbReference type="ARBA" id="ARBA00022827"/>
    </source>
</evidence>
<evidence type="ECO:0000313" key="13">
    <source>
        <dbReference type="Ensembl" id="ENSCCRP00010028423.1"/>
    </source>
</evidence>
<dbReference type="InterPro" id="IPR001433">
    <property type="entry name" value="OxRdtase_FAD/NAD-bd"/>
</dbReference>
<dbReference type="GO" id="GO:0005829">
    <property type="term" value="C:cytosol"/>
    <property type="evidence" value="ECO:0007669"/>
    <property type="project" value="TreeGrafter"/>
</dbReference>
<evidence type="ECO:0000256" key="7">
    <source>
        <dbReference type="ARBA" id="ARBA00022857"/>
    </source>
</evidence>
<evidence type="ECO:0000259" key="12">
    <source>
        <dbReference type="PROSITE" id="PS51384"/>
    </source>
</evidence>
<dbReference type="InterPro" id="IPR003097">
    <property type="entry name" value="CysJ-like_FAD-binding"/>
</dbReference>
<keyword evidence="11" id="KW-1133">Transmembrane helix</keyword>
<feature type="binding site" evidence="10">
    <location>
        <position position="441"/>
    </location>
    <ligand>
        <name>NADP(+)</name>
        <dbReference type="ChEBI" id="CHEBI:58349"/>
    </ligand>
</feature>
<keyword evidence="8 10" id="KW-0560">Oxidoreductase</keyword>
<dbReference type="InterPro" id="IPR039261">
    <property type="entry name" value="FNR_nucleotide-bd"/>
</dbReference>
<dbReference type="SUPFAM" id="SSF52218">
    <property type="entry name" value="Flavoproteins"/>
    <property type="match status" value="1"/>
</dbReference>
<dbReference type="GO" id="GO:0048471">
    <property type="term" value="C:perinuclear region of cytoplasm"/>
    <property type="evidence" value="ECO:0007669"/>
    <property type="project" value="UniProtKB-SubCell"/>
</dbReference>
<dbReference type="PRINTS" id="PR00371">
    <property type="entry name" value="FPNCR"/>
</dbReference>
<dbReference type="Gene3D" id="3.40.50.360">
    <property type="match status" value="1"/>
</dbReference>
<comment type="subunit">
    <text evidence="10">Interacts with CIAPIN1; as part of the cytosolic iron-sulfur (Fe-S) protein assembly (CIA) machinery.</text>
</comment>
<dbReference type="GO" id="GO:0160246">
    <property type="term" value="F:NADPH-iron-sulfur [2Fe-2S] protein oxidoreductase activity"/>
    <property type="evidence" value="ECO:0007669"/>
    <property type="project" value="InterPro"/>
</dbReference>
<dbReference type="InterPro" id="IPR017927">
    <property type="entry name" value="FAD-bd_FR_type"/>
</dbReference>
<evidence type="ECO:0000256" key="10">
    <source>
        <dbReference type="HAMAP-Rule" id="MF_03178"/>
    </source>
</evidence>
<dbReference type="GO" id="GO:0016226">
    <property type="term" value="P:iron-sulfur cluster assembly"/>
    <property type="evidence" value="ECO:0007669"/>
    <property type="project" value="UniProtKB-UniRule"/>
</dbReference>
<comment type="caution">
    <text evidence="10">Lacks conserved residue(s) required for the propagation of feature annotation.</text>
</comment>
<feature type="binding site" evidence="10">
    <location>
        <begin position="496"/>
        <end position="497"/>
    </location>
    <ligand>
        <name>NADP(+)</name>
        <dbReference type="ChEBI" id="CHEBI:58349"/>
    </ligand>
</feature>